<evidence type="ECO:0000313" key="2">
    <source>
        <dbReference type="Proteomes" id="UP000198802"/>
    </source>
</evidence>
<gene>
    <name evidence="1" type="ORF">Ga0074812_12557</name>
</gene>
<dbReference type="EMBL" id="FAOZ01000025">
    <property type="protein sequence ID" value="CUU59167.1"/>
    <property type="molecule type" value="Genomic_DNA"/>
</dbReference>
<sequence length="276" mass="29554">MKALDDWVHGRRDTLTWLDCDRYVWSVFAGAPDRWYDDPATLVAATAQAHRLLRSDVFGVNVLGPFSRHLVPAGDAAEVCAALELAEPRRVLADTLDALLHQLGDHADIVLGCPSPRRLFASGAEVGFDELDDVATGLLEVIRTMADRPVGGLQIICDTPSGPDDDEIDVWSSLLAAAGHYGWISAIRLDGVADPDQVDTPLAGELLLLPRVAADALPDDRRHGGGLPPALWADTAEAARLAEAAAKRRFRFGEIPADAPPETVVARIAVLGEAAR</sequence>
<dbReference type="RefSeq" id="WP_054571082.1">
    <property type="nucleotide sequence ID" value="NZ_FAOZ01000025.1"/>
</dbReference>
<name>A0A0S4QVI4_9ACTN</name>
<protein>
    <submittedName>
        <fullName evidence="1">Uncharacterized protein</fullName>
    </submittedName>
</protein>
<dbReference type="Proteomes" id="UP000198802">
    <property type="component" value="Unassembled WGS sequence"/>
</dbReference>
<proteinExistence type="predicted"/>
<evidence type="ECO:0000313" key="1">
    <source>
        <dbReference type="EMBL" id="CUU59167.1"/>
    </source>
</evidence>
<keyword evidence="2" id="KW-1185">Reference proteome</keyword>
<organism evidence="1 2">
    <name type="scientific">Parafrankia irregularis</name>
    <dbReference type="NCBI Taxonomy" id="795642"/>
    <lineage>
        <taxon>Bacteria</taxon>
        <taxon>Bacillati</taxon>
        <taxon>Actinomycetota</taxon>
        <taxon>Actinomycetes</taxon>
        <taxon>Frankiales</taxon>
        <taxon>Frankiaceae</taxon>
        <taxon>Parafrankia</taxon>
    </lineage>
</organism>
<reference evidence="2" key="1">
    <citation type="submission" date="2015-11" db="EMBL/GenBank/DDBJ databases">
        <authorList>
            <person name="Varghese N."/>
        </authorList>
    </citation>
    <scope>NUCLEOTIDE SEQUENCE [LARGE SCALE GENOMIC DNA]</scope>
    <source>
        <strain evidence="2">DSM 45899</strain>
    </source>
</reference>
<dbReference type="AlphaFoldDB" id="A0A0S4QVI4"/>
<accession>A0A0S4QVI4</accession>